<keyword evidence="6 13" id="KW-0028">Amino-acid biosynthesis</keyword>
<dbReference type="FunFam" id="3.40.50.880:FF:000011">
    <property type="entry name" value="Carbamoyl-phosphate synthase small chain"/>
    <property type="match status" value="1"/>
</dbReference>
<dbReference type="SUPFAM" id="SSF52317">
    <property type="entry name" value="Class I glutamine amidotransferase-like"/>
    <property type="match status" value="1"/>
</dbReference>
<dbReference type="InterPro" id="IPR006274">
    <property type="entry name" value="CarbamoylP_synth_ssu"/>
</dbReference>
<dbReference type="NCBIfam" id="TIGR01368">
    <property type="entry name" value="CPSaseIIsmall"/>
    <property type="match status" value="1"/>
</dbReference>
<dbReference type="InterPro" id="IPR050472">
    <property type="entry name" value="Anth_synth/Amidotransfase"/>
</dbReference>
<name>A0A432W5A8_9GAMM</name>
<dbReference type="InterPro" id="IPR017926">
    <property type="entry name" value="GATASE"/>
</dbReference>
<comment type="catalytic activity">
    <reaction evidence="11 13">
        <text>hydrogencarbonate + L-glutamine + 2 ATP + H2O = carbamoyl phosphate + L-glutamate + 2 ADP + phosphate + 2 H(+)</text>
        <dbReference type="Rhea" id="RHEA:18633"/>
        <dbReference type="ChEBI" id="CHEBI:15377"/>
        <dbReference type="ChEBI" id="CHEBI:15378"/>
        <dbReference type="ChEBI" id="CHEBI:17544"/>
        <dbReference type="ChEBI" id="CHEBI:29985"/>
        <dbReference type="ChEBI" id="CHEBI:30616"/>
        <dbReference type="ChEBI" id="CHEBI:43474"/>
        <dbReference type="ChEBI" id="CHEBI:58228"/>
        <dbReference type="ChEBI" id="CHEBI:58359"/>
        <dbReference type="ChEBI" id="CHEBI:456216"/>
        <dbReference type="EC" id="6.3.5.5"/>
    </reaction>
</comment>
<feature type="active site" evidence="13">
    <location>
        <position position="380"/>
    </location>
</feature>
<accession>A0A432W5A8</accession>
<dbReference type="GO" id="GO:0006207">
    <property type="term" value="P:'de novo' pyrimidine nucleobase biosynthetic process"/>
    <property type="evidence" value="ECO:0007669"/>
    <property type="project" value="InterPro"/>
</dbReference>
<sequence length="412" mass="44620">MQNGEVKFLILPVFLCSEVTLSITARKAARKAILVLADGTEFHGTAIGATGQAVGEVVFNTAMTGYQEILTDPSYAEQIVTLTYPHIGNYGTNDQDIESEQVWAKALVIRDLSLLASNFRNQQSLDDYLKANNISGIADIDTRRLTNHLRTHGAQGGCVLSVESGEVPDIEQAKQAAANFPGLKGMDLAKLASCEAAHPWTEMSWQLEQGYNTQKDTDFHVVAYDYGIKLNILRMLADRGCRITVVPAQTPAQEVLAMKPDGVFLSNGPGDPAACDYAVQAIKVFLEKSLPVFGICLGHQLLALALGAQTEKMKFGHHGANHPVLDIERGVVMITSQNHGFAVQESSLPANLKATHKSLFDGSLQGIHATDKPAFSFQGHPEASPGPHDAAPLFDHFIELMQEHTAKQPEQA</sequence>
<dbReference type="PRINTS" id="PR00099">
    <property type="entry name" value="CPSGATASE"/>
</dbReference>
<dbReference type="InterPro" id="IPR036480">
    <property type="entry name" value="CarbP_synth_ssu_N_sf"/>
</dbReference>
<dbReference type="EMBL" id="PIPL01000001">
    <property type="protein sequence ID" value="RUO25253.1"/>
    <property type="molecule type" value="Genomic_DNA"/>
</dbReference>
<keyword evidence="9 13" id="KW-0315">Glutamine amidotransferase</keyword>
<keyword evidence="10 13" id="KW-0665">Pyrimidine biosynthesis</keyword>
<evidence type="ECO:0000256" key="5">
    <source>
        <dbReference type="ARBA" id="ARBA00022598"/>
    </source>
</evidence>
<keyword evidence="5 13" id="KW-0436">Ligase</keyword>
<dbReference type="UniPathway" id="UPA00068">
    <property type="reaction ID" value="UER00171"/>
</dbReference>
<comment type="pathway">
    <text evidence="2 13">Amino-acid biosynthesis; L-arginine biosynthesis; carbamoyl phosphate from bicarbonate: step 1/1.</text>
</comment>
<comment type="subunit">
    <text evidence="13">Composed of two chains; the small (or glutamine) chain promotes the hydrolysis of glutamine to ammonia, which is used by the large (or ammonia) chain to synthesize carbamoyl phosphate. Tetramer of heterodimers (alpha,beta)4.</text>
</comment>
<proteinExistence type="inferred from homology"/>
<evidence type="ECO:0000256" key="13">
    <source>
        <dbReference type="HAMAP-Rule" id="MF_01209"/>
    </source>
</evidence>
<feature type="binding site" evidence="13">
    <location>
        <position position="74"/>
    </location>
    <ligand>
        <name>L-glutamine</name>
        <dbReference type="ChEBI" id="CHEBI:58359"/>
    </ligand>
</feature>
<dbReference type="GO" id="GO:0044205">
    <property type="term" value="P:'de novo' UMP biosynthetic process"/>
    <property type="evidence" value="ECO:0007669"/>
    <property type="project" value="UniProtKB-UniRule"/>
</dbReference>
<reference evidence="15 16" key="1">
    <citation type="journal article" date="2011" name="Front. Microbiol.">
        <title>Genomic signatures of strain selection and enhancement in Bacillus atrophaeus var. globigii, a historical biowarfare simulant.</title>
        <authorList>
            <person name="Gibbons H.S."/>
            <person name="Broomall S.M."/>
            <person name="McNew L.A."/>
            <person name="Daligault H."/>
            <person name="Chapman C."/>
            <person name="Bruce D."/>
            <person name="Karavis M."/>
            <person name="Krepps M."/>
            <person name="McGregor P.A."/>
            <person name="Hong C."/>
            <person name="Park K.H."/>
            <person name="Akmal A."/>
            <person name="Feldman A."/>
            <person name="Lin J.S."/>
            <person name="Chang W.E."/>
            <person name="Higgs B.W."/>
            <person name="Demirev P."/>
            <person name="Lindquist J."/>
            <person name="Liem A."/>
            <person name="Fochler E."/>
            <person name="Read T.D."/>
            <person name="Tapia R."/>
            <person name="Johnson S."/>
            <person name="Bishop-Lilly K.A."/>
            <person name="Detter C."/>
            <person name="Han C."/>
            <person name="Sozhamannan S."/>
            <person name="Rosenzweig C.N."/>
            <person name="Skowronski E.W."/>
        </authorList>
    </citation>
    <scope>NUCLEOTIDE SEQUENCE [LARGE SCALE GENOMIC DNA]</scope>
    <source>
        <strain evidence="15 16">MLST1</strain>
    </source>
</reference>
<comment type="function">
    <text evidence="13">Small subunit of the glutamine-dependent carbamoyl phosphate synthetase (CPSase). CPSase catalyzes the formation of carbamoyl phosphate from the ammonia moiety of glutamine, carbonate, and phosphate donated by ATP, constituting the first step of 2 biosynthetic pathways, one leading to arginine and/or urea and the other to pyrimidine nucleotides. The small subunit (glutamine amidotransferase) binds and cleaves glutamine to supply the large subunit with the substrate ammonia.</text>
</comment>
<dbReference type="GO" id="GO:0004088">
    <property type="term" value="F:carbamoyl-phosphate synthase (glutamine-hydrolyzing) activity"/>
    <property type="evidence" value="ECO:0007669"/>
    <property type="project" value="UniProtKB-UniRule"/>
</dbReference>
<dbReference type="FunFam" id="3.50.30.20:FF:000001">
    <property type="entry name" value="Carbamoyl-phosphate synthase small chain"/>
    <property type="match status" value="1"/>
</dbReference>
<evidence type="ECO:0000256" key="1">
    <source>
        <dbReference type="ARBA" id="ARBA00004812"/>
    </source>
</evidence>
<keyword evidence="7 13" id="KW-0547">Nucleotide-binding</keyword>
<comment type="similarity">
    <text evidence="3 13">Belongs to the CarA family.</text>
</comment>
<evidence type="ECO:0000313" key="15">
    <source>
        <dbReference type="EMBL" id="RUO25253.1"/>
    </source>
</evidence>
<evidence type="ECO:0000259" key="14">
    <source>
        <dbReference type="SMART" id="SM01097"/>
    </source>
</evidence>
<dbReference type="PANTHER" id="PTHR43418:SF7">
    <property type="entry name" value="CARBAMOYL-PHOSPHATE SYNTHASE SMALL CHAIN"/>
    <property type="match status" value="1"/>
</dbReference>
<evidence type="ECO:0000256" key="10">
    <source>
        <dbReference type="ARBA" id="ARBA00022975"/>
    </source>
</evidence>
<dbReference type="CDD" id="cd01744">
    <property type="entry name" value="GATase1_CPSase"/>
    <property type="match status" value="1"/>
</dbReference>
<feature type="binding site" evidence="13">
    <location>
        <position position="340"/>
    </location>
    <ligand>
        <name>L-glutamine</name>
        <dbReference type="ChEBI" id="CHEBI:58359"/>
    </ligand>
</feature>
<dbReference type="InterPro" id="IPR035686">
    <property type="entry name" value="CPSase_GATase1"/>
</dbReference>
<evidence type="ECO:0000256" key="3">
    <source>
        <dbReference type="ARBA" id="ARBA00007800"/>
    </source>
</evidence>
<dbReference type="UniPathway" id="UPA00070">
    <property type="reaction ID" value="UER00115"/>
</dbReference>
<dbReference type="GO" id="GO:0004359">
    <property type="term" value="F:glutaminase activity"/>
    <property type="evidence" value="ECO:0007669"/>
    <property type="project" value="RHEA"/>
</dbReference>
<organism evidence="15 16">
    <name type="scientific">Aliidiomarina minuta</name>
    <dbReference type="NCBI Taxonomy" id="880057"/>
    <lineage>
        <taxon>Bacteria</taxon>
        <taxon>Pseudomonadati</taxon>
        <taxon>Pseudomonadota</taxon>
        <taxon>Gammaproteobacteria</taxon>
        <taxon>Alteromonadales</taxon>
        <taxon>Idiomarinaceae</taxon>
        <taxon>Aliidiomarina</taxon>
    </lineage>
</organism>
<dbReference type="PRINTS" id="PR00096">
    <property type="entry name" value="GATASE"/>
</dbReference>
<feature type="active site" description="Nucleophile" evidence="13">
    <location>
        <position position="296"/>
    </location>
</feature>
<evidence type="ECO:0000256" key="11">
    <source>
        <dbReference type="ARBA" id="ARBA00048816"/>
    </source>
</evidence>
<dbReference type="Pfam" id="PF00988">
    <property type="entry name" value="CPSase_sm_chain"/>
    <property type="match status" value="1"/>
</dbReference>
<dbReference type="SMART" id="SM01097">
    <property type="entry name" value="CPSase_sm_chain"/>
    <property type="match status" value="1"/>
</dbReference>
<comment type="pathway">
    <text evidence="1 13">Pyrimidine metabolism; UMP biosynthesis via de novo pathway; (S)-dihydroorotate from bicarbonate: step 1/3.</text>
</comment>
<feature type="domain" description="Carbamoyl-phosphate synthase small subunit N-terminal" evidence="14">
    <location>
        <begin position="30"/>
        <end position="160"/>
    </location>
</feature>
<evidence type="ECO:0000256" key="2">
    <source>
        <dbReference type="ARBA" id="ARBA00005077"/>
    </source>
</evidence>
<comment type="caution">
    <text evidence="15">The sequence shown here is derived from an EMBL/GenBank/DDBJ whole genome shotgun (WGS) entry which is preliminary data.</text>
</comment>
<dbReference type="Gene3D" id="3.40.50.880">
    <property type="match status" value="1"/>
</dbReference>
<dbReference type="PANTHER" id="PTHR43418">
    <property type="entry name" value="MULTIFUNCTIONAL TRYPTOPHAN BIOSYNTHESIS PROTEIN-RELATED"/>
    <property type="match status" value="1"/>
</dbReference>
<dbReference type="SUPFAM" id="SSF52021">
    <property type="entry name" value="Carbamoyl phosphate synthetase, small subunit N-terminal domain"/>
    <property type="match status" value="1"/>
</dbReference>
<evidence type="ECO:0000256" key="6">
    <source>
        <dbReference type="ARBA" id="ARBA00022605"/>
    </source>
</evidence>
<dbReference type="OrthoDB" id="9804328at2"/>
<gene>
    <name evidence="13" type="primary">carA</name>
    <name evidence="15" type="ORF">CWE09_00480</name>
</gene>
<feature type="binding site" evidence="13">
    <location>
        <position position="338"/>
    </location>
    <ligand>
        <name>L-glutamine</name>
        <dbReference type="ChEBI" id="CHEBI:58359"/>
    </ligand>
</feature>
<evidence type="ECO:0000256" key="8">
    <source>
        <dbReference type="ARBA" id="ARBA00022840"/>
    </source>
</evidence>
<feature type="region of interest" description="CPSase" evidence="13">
    <location>
        <begin position="1"/>
        <end position="219"/>
    </location>
</feature>
<feature type="binding site" evidence="13">
    <location>
        <position position="268"/>
    </location>
    <ligand>
        <name>L-glutamine</name>
        <dbReference type="ChEBI" id="CHEBI:58359"/>
    </ligand>
</feature>
<dbReference type="Gene3D" id="3.50.30.20">
    <property type="entry name" value="Carbamoyl-phosphate synthase small subunit, N-terminal domain"/>
    <property type="match status" value="1"/>
</dbReference>
<dbReference type="InterPro" id="IPR029062">
    <property type="entry name" value="Class_I_gatase-like"/>
</dbReference>
<feature type="binding site" evidence="13">
    <location>
        <position position="341"/>
    </location>
    <ligand>
        <name>L-glutamine</name>
        <dbReference type="ChEBI" id="CHEBI:58359"/>
    </ligand>
</feature>
<dbReference type="HAMAP" id="MF_01209">
    <property type="entry name" value="CPSase_S_chain"/>
    <property type="match status" value="1"/>
</dbReference>
<dbReference type="PROSITE" id="PS51273">
    <property type="entry name" value="GATASE_TYPE_1"/>
    <property type="match status" value="1"/>
</dbReference>
<keyword evidence="16" id="KW-1185">Reference proteome</keyword>
<dbReference type="Proteomes" id="UP000288293">
    <property type="component" value="Unassembled WGS sequence"/>
</dbReference>
<evidence type="ECO:0000256" key="9">
    <source>
        <dbReference type="ARBA" id="ARBA00022962"/>
    </source>
</evidence>
<keyword evidence="8 13" id="KW-0067">ATP-binding</keyword>
<feature type="binding site" evidence="13">
    <location>
        <position position="297"/>
    </location>
    <ligand>
        <name>L-glutamine</name>
        <dbReference type="ChEBI" id="CHEBI:58359"/>
    </ligand>
</feature>
<comment type="catalytic activity">
    <reaction evidence="12 13">
        <text>L-glutamine + H2O = L-glutamate + NH4(+)</text>
        <dbReference type="Rhea" id="RHEA:15889"/>
        <dbReference type="ChEBI" id="CHEBI:15377"/>
        <dbReference type="ChEBI" id="CHEBI:28938"/>
        <dbReference type="ChEBI" id="CHEBI:29985"/>
        <dbReference type="ChEBI" id="CHEBI:58359"/>
    </reaction>
</comment>
<dbReference type="GO" id="GO:0005524">
    <property type="term" value="F:ATP binding"/>
    <property type="evidence" value="ECO:0007669"/>
    <property type="project" value="UniProtKB-UniRule"/>
</dbReference>
<dbReference type="PRINTS" id="PR00097">
    <property type="entry name" value="ANTSNTHASEII"/>
</dbReference>
<evidence type="ECO:0000256" key="12">
    <source>
        <dbReference type="ARBA" id="ARBA00049285"/>
    </source>
</evidence>
<dbReference type="NCBIfam" id="NF009475">
    <property type="entry name" value="PRK12838.1"/>
    <property type="match status" value="1"/>
</dbReference>
<feature type="active site" evidence="13">
    <location>
        <position position="382"/>
    </location>
</feature>
<evidence type="ECO:0000256" key="4">
    <source>
        <dbReference type="ARBA" id="ARBA00022571"/>
    </source>
</evidence>
<dbReference type="InterPro" id="IPR002474">
    <property type="entry name" value="CarbamoylP_synth_ssu_N"/>
</dbReference>
<dbReference type="EC" id="6.3.5.5" evidence="13"/>
<evidence type="ECO:0000256" key="7">
    <source>
        <dbReference type="ARBA" id="ARBA00022741"/>
    </source>
</evidence>
<evidence type="ECO:0000313" key="16">
    <source>
        <dbReference type="Proteomes" id="UP000288293"/>
    </source>
</evidence>
<feature type="binding site" evidence="13">
    <location>
        <position position="270"/>
    </location>
    <ligand>
        <name>L-glutamine</name>
        <dbReference type="ChEBI" id="CHEBI:58359"/>
    </ligand>
</feature>
<keyword evidence="4 13" id="KW-0055">Arginine biosynthesis</keyword>
<dbReference type="GO" id="GO:0006526">
    <property type="term" value="P:L-arginine biosynthetic process"/>
    <property type="evidence" value="ECO:0007669"/>
    <property type="project" value="UniProtKB-UniRule"/>
</dbReference>
<protein>
    <recommendedName>
        <fullName evidence="13">Carbamoyl phosphate synthase small chain</fullName>
        <ecNumber evidence="13">6.3.5.5</ecNumber>
    </recommendedName>
    <alternativeName>
        <fullName evidence="13">Carbamoyl phosphate synthetase glutamine chain</fullName>
    </alternativeName>
</protein>
<dbReference type="Pfam" id="PF00117">
    <property type="entry name" value="GATase"/>
    <property type="match status" value="1"/>
</dbReference>
<dbReference type="AlphaFoldDB" id="A0A432W5A8"/>
<feature type="binding site" evidence="13">
    <location>
        <position position="300"/>
    </location>
    <ligand>
        <name>L-glutamine</name>
        <dbReference type="ChEBI" id="CHEBI:58359"/>
    </ligand>
</feature>
<dbReference type="GO" id="GO:0006541">
    <property type="term" value="P:glutamine metabolic process"/>
    <property type="evidence" value="ECO:0007669"/>
    <property type="project" value="InterPro"/>
</dbReference>